<accession>A0ACC1LMU7</accession>
<evidence type="ECO:0000313" key="1">
    <source>
        <dbReference type="EMBL" id="KAJ2811493.1"/>
    </source>
</evidence>
<dbReference type="Proteomes" id="UP001140096">
    <property type="component" value="Unassembled WGS sequence"/>
</dbReference>
<gene>
    <name evidence="1" type="ORF">H4S07_002031</name>
</gene>
<comment type="caution">
    <text evidence="1">The sequence shown here is derived from an EMBL/GenBank/DDBJ whole genome shotgun (WGS) entry which is preliminary data.</text>
</comment>
<name>A0ACC1LMU7_9FUNG</name>
<organism evidence="1 2">
    <name type="scientific">Coemansia furcata</name>
    <dbReference type="NCBI Taxonomy" id="417177"/>
    <lineage>
        <taxon>Eukaryota</taxon>
        <taxon>Fungi</taxon>
        <taxon>Fungi incertae sedis</taxon>
        <taxon>Zoopagomycota</taxon>
        <taxon>Kickxellomycotina</taxon>
        <taxon>Kickxellomycetes</taxon>
        <taxon>Kickxellales</taxon>
        <taxon>Kickxellaceae</taxon>
        <taxon>Coemansia</taxon>
    </lineage>
</organism>
<proteinExistence type="predicted"/>
<evidence type="ECO:0000313" key="2">
    <source>
        <dbReference type="Proteomes" id="UP001140096"/>
    </source>
</evidence>
<keyword evidence="2" id="KW-1185">Reference proteome</keyword>
<sequence length="550" mass="60822">MLVVCKVVEYLEGRSKNSFGVSVTEHNKKKAIITPLLLVSERWRTAALESICDNCELSFIHSRRAFEVKFPAWPVDYSYPRFRKTHLVKKVTLSAFLWKETCDGSFCDVVSMPQYENLSFPAAKTLALYLQMTVDNASSSALVTSQAKVIDFARSLLQLTPVVTSVVIKFVSVSVTELYNKQLCDTLVSELYQGRVDSVDVYSFLSGAPLLLNLTGATGLTSITHGSNISCAPFASLAHLNARTLKTLEIIVSEEKNWLDLIYGGTEASAVYSSLTALTVDIGNIPYDTIWAAIEDAEPFPVLSALSIEGKYPFNDDLLFRGNGRTLQSLRVPFSAIARNVLGRFNVLKRNGVSQMARICIGDVTEMDTEFLAGRVGVPIEQQVHRILEVATLLKYTGDTTGNQILSSVAAAPTTAVLQHLHTSDCMWSVDDFIKMVAALPSLVSLTCEIREFGPDIEVIPANDRPGILRTRYYPLSGNFKVLRVLNVTDDSVSMVANVAKIISILCPNFAQVDLPLKLRNEFSREIAWAMVSDPFEPYANSLRRLVYRG</sequence>
<reference evidence="1" key="1">
    <citation type="submission" date="2022-07" db="EMBL/GenBank/DDBJ databases">
        <title>Phylogenomic reconstructions and comparative analyses of Kickxellomycotina fungi.</title>
        <authorList>
            <person name="Reynolds N.K."/>
            <person name="Stajich J.E."/>
            <person name="Barry K."/>
            <person name="Grigoriev I.V."/>
            <person name="Crous P."/>
            <person name="Smith M.E."/>
        </authorList>
    </citation>
    <scope>NUCLEOTIDE SEQUENCE</scope>
    <source>
        <strain evidence="1">CBS 102833</strain>
    </source>
</reference>
<protein>
    <submittedName>
        <fullName evidence="1">Uncharacterized protein</fullName>
    </submittedName>
</protein>
<dbReference type="EMBL" id="JANBUP010000427">
    <property type="protein sequence ID" value="KAJ2811493.1"/>
    <property type="molecule type" value="Genomic_DNA"/>
</dbReference>